<dbReference type="EMBL" id="SMNA01000007">
    <property type="protein sequence ID" value="TDE91581.1"/>
    <property type="molecule type" value="Genomic_DNA"/>
</dbReference>
<proteinExistence type="predicted"/>
<name>A0ABY2E0X7_9MICO</name>
<dbReference type="RefSeq" id="WP_133108615.1">
    <property type="nucleotide sequence ID" value="NZ_SMNA01000007.1"/>
</dbReference>
<organism evidence="1 2">
    <name type="scientific">Occultella glacieicola</name>
    <dbReference type="NCBI Taxonomy" id="2518684"/>
    <lineage>
        <taxon>Bacteria</taxon>
        <taxon>Bacillati</taxon>
        <taxon>Actinomycetota</taxon>
        <taxon>Actinomycetes</taxon>
        <taxon>Micrococcales</taxon>
        <taxon>Ruaniaceae</taxon>
        <taxon>Occultella</taxon>
    </lineage>
</organism>
<keyword evidence="2" id="KW-1185">Reference proteome</keyword>
<accession>A0ABY2E0X7</accession>
<reference evidence="1 2" key="1">
    <citation type="submission" date="2019-03" db="EMBL/GenBank/DDBJ databases">
        <title>Genomic features of bacteria from cold environments.</title>
        <authorList>
            <person name="Shen L."/>
        </authorList>
    </citation>
    <scope>NUCLEOTIDE SEQUENCE [LARGE SCALE GENOMIC DNA]</scope>
    <source>
        <strain evidence="2">T3246-1</strain>
    </source>
</reference>
<evidence type="ECO:0000313" key="1">
    <source>
        <dbReference type="EMBL" id="TDE91581.1"/>
    </source>
</evidence>
<dbReference type="Proteomes" id="UP000504882">
    <property type="component" value="Unassembled WGS sequence"/>
</dbReference>
<evidence type="ECO:0000313" key="2">
    <source>
        <dbReference type="Proteomes" id="UP000504882"/>
    </source>
</evidence>
<comment type="caution">
    <text evidence="1">The sequence shown here is derived from an EMBL/GenBank/DDBJ whole genome shotgun (WGS) entry which is preliminary data.</text>
</comment>
<protein>
    <submittedName>
        <fullName evidence="1">Uncharacterized protein</fullName>
    </submittedName>
</protein>
<sequence length="83" mass="9470">MDDITRDHLGRMVCDHETPGGAPKCPLCRRIVLDLHAPSDAKVKAWRRRNRAGTPMPDWFKQQLTQMTEPKPEHPDLLDGGAW</sequence>
<gene>
    <name evidence="1" type="ORF">EXU48_15660</name>
</gene>